<sequence length="280" mass="30250">MNHSNLAIDLGGTNIRIARVENGQCTEYRSMPCPAHEEASVVVGCLVRLIEELIDPQVAGIGIGVPSIVDTQAGIVYDVANIPAWKEVPLKALLEEKFRVPVAVDNDCNCFALGESRFGAGRSCSDMVGVTIGTGIGAGIIIGGKLYGGLYRGAGEIGSLPYRDADFEHYCSSFFFKDKGIDAGEWAEKARRGEQAALCIWDEFGGHLGELIKVIMFTYAPQLIVFGGGISSAFPLFRKGMEKALRDFPYHRILNHTKITPSELKNANLLGASSLLPDIR</sequence>
<name>A0A9D2E9Z6_9BACE</name>
<dbReference type="EMBL" id="DXBX01000086">
    <property type="protein sequence ID" value="HIZ33958.1"/>
    <property type="molecule type" value="Genomic_DNA"/>
</dbReference>
<gene>
    <name evidence="3" type="ORF">H9814_10575</name>
</gene>
<keyword evidence="2" id="KW-0472">Membrane</keyword>
<organism evidence="3 4">
    <name type="scientific">Candidatus Bacteroides merdigallinarum</name>
    <dbReference type="NCBI Taxonomy" id="2838473"/>
    <lineage>
        <taxon>Bacteria</taxon>
        <taxon>Pseudomonadati</taxon>
        <taxon>Bacteroidota</taxon>
        <taxon>Bacteroidia</taxon>
        <taxon>Bacteroidales</taxon>
        <taxon>Bacteroidaceae</taxon>
        <taxon>Bacteroides</taxon>
    </lineage>
</organism>
<dbReference type="InterPro" id="IPR043129">
    <property type="entry name" value="ATPase_NBD"/>
</dbReference>
<dbReference type="PANTHER" id="PTHR18964">
    <property type="entry name" value="ROK (REPRESSOR, ORF, KINASE) FAMILY"/>
    <property type="match status" value="1"/>
</dbReference>
<evidence type="ECO:0000256" key="1">
    <source>
        <dbReference type="ARBA" id="ARBA00006479"/>
    </source>
</evidence>
<comment type="caution">
    <text evidence="3">The sequence shown here is derived from an EMBL/GenBank/DDBJ whole genome shotgun (WGS) entry which is preliminary data.</text>
</comment>
<dbReference type="Gene3D" id="3.30.420.40">
    <property type="match status" value="2"/>
</dbReference>
<evidence type="ECO:0000256" key="2">
    <source>
        <dbReference type="SAM" id="Phobius"/>
    </source>
</evidence>
<dbReference type="Proteomes" id="UP000824028">
    <property type="component" value="Unassembled WGS sequence"/>
</dbReference>
<keyword evidence="2" id="KW-1133">Transmembrane helix</keyword>
<dbReference type="AlphaFoldDB" id="A0A9D2E9Z6"/>
<feature type="transmembrane region" description="Helical" evidence="2">
    <location>
        <begin position="219"/>
        <end position="237"/>
    </location>
</feature>
<keyword evidence="2" id="KW-0812">Transmembrane</keyword>
<evidence type="ECO:0000313" key="3">
    <source>
        <dbReference type="EMBL" id="HIZ33958.1"/>
    </source>
</evidence>
<protein>
    <submittedName>
        <fullName evidence="3">ROK family protein</fullName>
    </submittedName>
</protein>
<dbReference type="InterPro" id="IPR000600">
    <property type="entry name" value="ROK"/>
</dbReference>
<dbReference type="PANTHER" id="PTHR18964:SF149">
    <property type="entry name" value="BIFUNCTIONAL UDP-N-ACETYLGLUCOSAMINE 2-EPIMERASE_N-ACETYLMANNOSAMINE KINASE"/>
    <property type="match status" value="1"/>
</dbReference>
<comment type="similarity">
    <text evidence="1">Belongs to the ROK (NagC/XylR) family.</text>
</comment>
<dbReference type="CDD" id="cd23763">
    <property type="entry name" value="ASKHA_ATPase_ROK"/>
    <property type="match status" value="1"/>
</dbReference>
<dbReference type="Pfam" id="PF00480">
    <property type="entry name" value="ROK"/>
    <property type="match status" value="1"/>
</dbReference>
<dbReference type="SUPFAM" id="SSF53067">
    <property type="entry name" value="Actin-like ATPase domain"/>
    <property type="match status" value="1"/>
</dbReference>
<reference evidence="3" key="1">
    <citation type="journal article" date="2021" name="PeerJ">
        <title>Extensive microbial diversity within the chicken gut microbiome revealed by metagenomics and culture.</title>
        <authorList>
            <person name="Gilroy R."/>
            <person name="Ravi A."/>
            <person name="Getino M."/>
            <person name="Pursley I."/>
            <person name="Horton D.L."/>
            <person name="Alikhan N.F."/>
            <person name="Baker D."/>
            <person name="Gharbi K."/>
            <person name="Hall N."/>
            <person name="Watson M."/>
            <person name="Adriaenssens E.M."/>
            <person name="Foster-Nyarko E."/>
            <person name="Jarju S."/>
            <person name="Secka A."/>
            <person name="Antonio M."/>
            <person name="Oren A."/>
            <person name="Chaudhuri R.R."/>
            <person name="La Ragione R."/>
            <person name="Hildebrand F."/>
            <person name="Pallen M.J."/>
        </authorList>
    </citation>
    <scope>NUCLEOTIDE SEQUENCE</scope>
    <source>
        <strain evidence="3">ChiHjej9B8-1298</strain>
    </source>
</reference>
<reference evidence="3" key="2">
    <citation type="submission" date="2021-04" db="EMBL/GenBank/DDBJ databases">
        <authorList>
            <person name="Gilroy R."/>
        </authorList>
    </citation>
    <scope>NUCLEOTIDE SEQUENCE</scope>
    <source>
        <strain evidence="3">ChiHjej9B8-1298</strain>
    </source>
</reference>
<accession>A0A9D2E9Z6</accession>
<proteinExistence type="inferred from homology"/>
<evidence type="ECO:0000313" key="4">
    <source>
        <dbReference type="Proteomes" id="UP000824028"/>
    </source>
</evidence>